<comment type="caution">
    <text evidence="1">The sequence shown here is derived from an EMBL/GenBank/DDBJ whole genome shotgun (WGS) entry which is preliminary data.</text>
</comment>
<sequence length="158" mass="18575">MPHDTRDAVVDYLTDWAEKTELPMAKLLKWAEISKPRFYEWRQRHGNANEHNGKVPRDHWLEPAERNAILDFHAKNSLNGYRRLTFMMLDQDIAAASPATVYRVLKGRWAPESVELEALEKGHRFRSAARSPRALAHRHHVYQHRRNFLLPVHGARRV</sequence>
<dbReference type="Proteomes" id="UP000238823">
    <property type="component" value="Unassembled WGS sequence"/>
</dbReference>
<protein>
    <submittedName>
        <fullName evidence="1">Uncharacterized protein</fullName>
    </submittedName>
</protein>
<evidence type="ECO:0000313" key="1">
    <source>
        <dbReference type="EMBL" id="PRP92117.1"/>
    </source>
</evidence>
<organism evidence="1 2">
    <name type="scientific">Enhygromyxa salina</name>
    <dbReference type="NCBI Taxonomy" id="215803"/>
    <lineage>
        <taxon>Bacteria</taxon>
        <taxon>Pseudomonadati</taxon>
        <taxon>Myxococcota</taxon>
        <taxon>Polyangia</taxon>
        <taxon>Nannocystales</taxon>
        <taxon>Nannocystaceae</taxon>
        <taxon>Enhygromyxa</taxon>
    </lineage>
</organism>
<evidence type="ECO:0000313" key="2">
    <source>
        <dbReference type="Proteomes" id="UP000238823"/>
    </source>
</evidence>
<accession>A0A2S9XH10</accession>
<reference evidence="1 2" key="1">
    <citation type="submission" date="2018-03" db="EMBL/GenBank/DDBJ databases">
        <title>Draft Genome Sequences of the Obligatory Marine Myxobacteria Enhygromyxa salina SWB007.</title>
        <authorList>
            <person name="Poehlein A."/>
            <person name="Moghaddam J.A."/>
            <person name="Harms H."/>
            <person name="Alanjari M."/>
            <person name="Koenig G.M."/>
            <person name="Daniel R."/>
            <person name="Schaeberle T.F."/>
        </authorList>
    </citation>
    <scope>NUCLEOTIDE SEQUENCE [LARGE SCALE GENOMIC DNA]</scope>
    <source>
        <strain evidence="1 2">SWB007</strain>
    </source>
</reference>
<dbReference type="EMBL" id="PVNL01000162">
    <property type="protein sequence ID" value="PRP92117.1"/>
    <property type="molecule type" value="Genomic_DNA"/>
</dbReference>
<proteinExistence type="predicted"/>
<name>A0A2S9XH10_9BACT</name>
<gene>
    <name evidence="1" type="ORF">ENSA7_81730</name>
</gene>
<dbReference type="AlphaFoldDB" id="A0A2S9XH10"/>